<feature type="compositionally biased region" description="Basic and acidic residues" evidence="7">
    <location>
        <begin position="193"/>
        <end position="207"/>
    </location>
</feature>
<dbReference type="SUPFAM" id="SSF57850">
    <property type="entry name" value="RING/U-box"/>
    <property type="match status" value="1"/>
</dbReference>
<sequence>MSENGDLQQQILQKTLREVADEQTEGADPCVICLDTITEPCVGVPCRHANFDYLCLLNWLEQQPNCPLCKVNLTVVQYDLKRPGGPKTYNVPPVDPPTRATRASPLQHEIRFRGYQRRRQRSRPRQPQPSSGDPLSVRRNVYRNQLYSLRVGSNRLSQYTEVTPEHFNRDEALVSRARKWIRRELQVFRFLHPESEDEPEQRRDRVPRSGSND</sequence>
<evidence type="ECO:0000256" key="4">
    <source>
        <dbReference type="ARBA" id="ARBA00023015"/>
    </source>
</evidence>
<evidence type="ECO:0000256" key="7">
    <source>
        <dbReference type="SAM" id="MobiDB-lite"/>
    </source>
</evidence>
<keyword evidence="10" id="KW-1185">Reference proteome</keyword>
<dbReference type="GO" id="GO:0000209">
    <property type="term" value="P:protein polyubiquitination"/>
    <property type="evidence" value="ECO:0007669"/>
    <property type="project" value="TreeGrafter"/>
</dbReference>
<evidence type="ECO:0000256" key="3">
    <source>
        <dbReference type="ARBA" id="ARBA00022679"/>
    </source>
</evidence>
<dbReference type="AlphaFoldDB" id="A0A9W9HMU6"/>
<dbReference type="RefSeq" id="XP_056539431.1">
    <property type="nucleotide sequence ID" value="XM_056691725.1"/>
</dbReference>
<protein>
    <recommendedName>
        <fullName evidence="2">RING-type E3 ubiquitin transferase</fullName>
        <ecNumber evidence="2">2.3.2.27</ecNumber>
    </recommendedName>
</protein>
<evidence type="ECO:0000256" key="5">
    <source>
        <dbReference type="ARBA" id="ARBA00023163"/>
    </source>
</evidence>
<dbReference type="InterPro" id="IPR001841">
    <property type="entry name" value="Znf_RING"/>
</dbReference>
<dbReference type="GeneID" id="81430901"/>
<dbReference type="PANTHER" id="PTHR46077">
    <property type="entry name" value="E3 UBIQUITIN-PROTEIN LIGASE TOPORS"/>
    <property type="match status" value="1"/>
</dbReference>
<comment type="catalytic activity">
    <reaction evidence="1">
        <text>S-ubiquitinyl-[E2 ubiquitin-conjugating enzyme]-L-cysteine + [acceptor protein]-L-lysine = [E2 ubiquitin-conjugating enzyme]-L-cysteine + N(6)-ubiquitinyl-[acceptor protein]-L-lysine.</text>
        <dbReference type="EC" id="2.3.2.27"/>
    </reaction>
</comment>
<reference evidence="9" key="2">
    <citation type="journal article" date="2023" name="IMA Fungus">
        <title>Comparative genomic study of the Penicillium genus elucidates a diverse pangenome and 15 lateral gene transfer events.</title>
        <authorList>
            <person name="Petersen C."/>
            <person name="Sorensen T."/>
            <person name="Nielsen M.R."/>
            <person name="Sondergaard T.E."/>
            <person name="Sorensen J.L."/>
            <person name="Fitzpatrick D.A."/>
            <person name="Frisvad J.C."/>
            <person name="Nielsen K.L."/>
        </authorList>
    </citation>
    <scope>NUCLEOTIDE SEQUENCE</scope>
    <source>
        <strain evidence="9">IBT 26290</strain>
    </source>
</reference>
<dbReference type="PANTHER" id="PTHR46077:SF1">
    <property type="entry name" value="TOP1 BINDING ARGININE_SERINE RICH PROTEIN, E3 UBIQUITIN LIGASE"/>
    <property type="match status" value="1"/>
</dbReference>
<proteinExistence type="predicted"/>
<accession>A0A9W9HMU6</accession>
<dbReference type="GO" id="GO:0008270">
    <property type="term" value="F:zinc ion binding"/>
    <property type="evidence" value="ECO:0007669"/>
    <property type="project" value="UniProtKB-KW"/>
</dbReference>
<dbReference type="Proteomes" id="UP001149163">
    <property type="component" value="Unassembled WGS sequence"/>
</dbReference>
<keyword evidence="5" id="KW-0804">Transcription</keyword>
<gene>
    <name evidence="9" type="ORF">N7482_009601</name>
</gene>
<feature type="compositionally biased region" description="Basic residues" evidence="7">
    <location>
        <begin position="114"/>
        <end position="124"/>
    </location>
</feature>
<dbReference type="PROSITE" id="PS50089">
    <property type="entry name" value="ZF_RING_2"/>
    <property type="match status" value="1"/>
</dbReference>
<keyword evidence="6" id="KW-0863">Zinc-finger</keyword>
<feature type="region of interest" description="Disordered" evidence="7">
    <location>
        <begin position="82"/>
        <end position="137"/>
    </location>
</feature>
<keyword evidence="3" id="KW-0808">Transferase</keyword>
<evidence type="ECO:0000259" key="8">
    <source>
        <dbReference type="PROSITE" id="PS50089"/>
    </source>
</evidence>
<dbReference type="InterPro" id="IPR013083">
    <property type="entry name" value="Znf_RING/FYVE/PHD"/>
</dbReference>
<evidence type="ECO:0000256" key="1">
    <source>
        <dbReference type="ARBA" id="ARBA00000900"/>
    </source>
</evidence>
<keyword evidence="6" id="KW-0479">Metal-binding</keyword>
<dbReference type="GO" id="GO:0061630">
    <property type="term" value="F:ubiquitin protein ligase activity"/>
    <property type="evidence" value="ECO:0007669"/>
    <property type="project" value="UniProtKB-EC"/>
</dbReference>
<dbReference type="EMBL" id="JAPQKN010000007">
    <property type="protein sequence ID" value="KAJ5153123.1"/>
    <property type="molecule type" value="Genomic_DNA"/>
</dbReference>
<keyword evidence="6" id="KW-0862">Zinc</keyword>
<keyword evidence="4" id="KW-0805">Transcription regulation</keyword>
<evidence type="ECO:0000313" key="10">
    <source>
        <dbReference type="Proteomes" id="UP001149163"/>
    </source>
</evidence>
<evidence type="ECO:0000256" key="6">
    <source>
        <dbReference type="PROSITE-ProRule" id="PRU00175"/>
    </source>
</evidence>
<feature type="domain" description="RING-type" evidence="8">
    <location>
        <begin position="30"/>
        <end position="70"/>
    </location>
</feature>
<dbReference type="OrthoDB" id="21204at2759"/>
<dbReference type="Pfam" id="PF13639">
    <property type="entry name" value="zf-RING_2"/>
    <property type="match status" value="1"/>
</dbReference>
<dbReference type="SMART" id="SM00184">
    <property type="entry name" value="RING"/>
    <property type="match status" value="1"/>
</dbReference>
<dbReference type="GO" id="GO:0006513">
    <property type="term" value="P:protein monoubiquitination"/>
    <property type="evidence" value="ECO:0007669"/>
    <property type="project" value="TreeGrafter"/>
</dbReference>
<evidence type="ECO:0000256" key="2">
    <source>
        <dbReference type="ARBA" id="ARBA00012483"/>
    </source>
</evidence>
<feature type="region of interest" description="Disordered" evidence="7">
    <location>
        <begin position="193"/>
        <end position="213"/>
    </location>
</feature>
<dbReference type="EC" id="2.3.2.27" evidence="2"/>
<organism evidence="9 10">
    <name type="scientific">Penicillium canariense</name>
    <dbReference type="NCBI Taxonomy" id="189055"/>
    <lineage>
        <taxon>Eukaryota</taxon>
        <taxon>Fungi</taxon>
        <taxon>Dikarya</taxon>
        <taxon>Ascomycota</taxon>
        <taxon>Pezizomycotina</taxon>
        <taxon>Eurotiomycetes</taxon>
        <taxon>Eurotiomycetidae</taxon>
        <taxon>Eurotiales</taxon>
        <taxon>Aspergillaceae</taxon>
        <taxon>Penicillium</taxon>
    </lineage>
</organism>
<reference evidence="9" key="1">
    <citation type="submission" date="2022-11" db="EMBL/GenBank/DDBJ databases">
        <authorList>
            <person name="Petersen C."/>
        </authorList>
    </citation>
    <scope>NUCLEOTIDE SEQUENCE</scope>
    <source>
        <strain evidence="9">IBT 26290</strain>
    </source>
</reference>
<dbReference type="Gene3D" id="3.30.40.10">
    <property type="entry name" value="Zinc/RING finger domain, C3HC4 (zinc finger)"/>
    <property type="match status" value="1"/>
</dbReference>
<name>A0A9W9HMU6_9EURO</name>
<evidence type="ECO:0000313" key="9">
    <source>
        <dbReference type="EMBL" id="KAJ5153123.1"/>
    </source>
</evidence>
<comment type="caution">
    <text evidence="9">The sequence shown here is derived from an EMBL/GenBank/DDBJ whole genome shotgun (WGS) entry which is preliminary data.</text>
</comment>